<keyword evidence="3" id="KW-1185">Reference proteome</keyword>
<dbReference type="InterPro" id="IPR052749">
    <property type="entry name" value="Alpha-tectorin"/>
</dbReference>
<dbReference type="AlphaFoldDB" id="V8NRL7"/>
<proteinExistence type="predicted"/>
<dbReference type="PROSITE" id="PS51233">
    <property type="entry name" value="VWFD"/>
    <property type="match status" value="1"/>
</dbReference>
<comment type="caution">
    <text evidence="2">The sequence shown here is derived from an EMBL/GenBank/DDBJ whole genome shotgun (WGS) entry which is preliminary data.</text>
</comment>
<dbReference type="Proteomes" id="UP000018936">
    <property type="component" value="Unassembled WGS sequence"/>
</dbReference>
<dbReference type="InterPro" id="IPR001846">
    <property type="entry name" value="VWF_type-D"/>
</dbReference>
<evidence type="ECO:0000313" key="2">
    <source>
        <dbReference type="EMBL" id="ETE64586.1"/>
    </source>
</evidence>
<dbReference type="PANTHER" id="PTHR46160">
    <property type="entry name" value="ALPHA-TECTORIN-RELATED"/>
    <property type="match status" value="1"/>
</dbReference>
<sequence length="192" mass="21027">MAQGLLVGNRAAMTHANPERRCFPWQGNLVMHRVRPPCVPSWLPEAPWANPLLFAGWPHRPDLSTPQAGSGLQALSLTPLLDASHSGHAQFGKGEKSHNTSCDNTVKTQVCIPDLHCSHVLCQKGLECKMINGAPHCVPTSNGTCWIWGDPHYNTFDKRKYDFQGTCTYTIAKTCGNNFGLPCAYACPLQTS</sequence>
<reference evidence="2 3" key="1">
    <citation type="journal article" date="2013" name="Proc. Natl. Acad. Sci. U.S.A.">
        <title>The king cobra genome reveals dynamic gene evolution and adaptation in the snake venom system.</title>
        <authorList>
            <person name="Vonk F.J."/>
            <person name="Casewell N.R."/>
            <person name="Henkel C.V."/>
            <person name="Heimberg A.M."/>
            <person name="Jansen H.J."/>
            <person name="McCleary R.J."/>
            <person name="Kerkkamp H.M."/>
            <person name="Vos R.A."/>
            <person name="Guerreiro I."/>
            <person name="Calvete J.J."/>
            <person name="Wuster W."/>
            <person name="Woods A.E."/>
            <person name="Logan J.M."/>
            <person name="Harrison R.A."/>
            <person name="Castoe T.A."/>
            <person name="de Koning A.P."/>
            <person name="Pollock D.D."/>
            <person name="Yandell M."/>
            <person name="Calderon D."/>
            <person name="Renjifo C."/>
            <person name="Currier R.B."/>
            <person name="Salgado D."/>
            <person name="Pla D."/>
            <person name="Sanz L."/>
            <person name="Hyder A.S."/>
            <person name="Ribeiro J.M."/>
            <person name="Arntzen J.W."/>
            <person name="van den Thillart G.E."/>
            <person name="Boetzer M."/>
            <person name="Pirovano W."/>
            <person name="Dirks R.P."/>
            <person name="Spaink H.P."/>
            <person name="Duboule D."/>
            <person name="McGlinn E."/>
            <person name="Kini R.M."/>
            <person name="Richardson M.K."/>
        </authorList>
    </citation>
    <scope>NUCLEOTIDE SEQUENCE</scope>
    <source>
        <tissue evidence="2">Blood</tissue>
    </source>
</reference>
<dbReference type="PANTHER" id="PTHR46160:SF8">
    <property type="entry name" value="VWFD DOMAIN-CONTAINING PROTEIN"/>
    <property type="match status" value="1"/>
</dbReference>
<evidence type="ECO:0000313" key="3">
    <source>
        <dbReference type="Proteomes" id="UP000018936"/>
    </source>
</evidence>
<dbReference type="EMBL" id="AZIM01002182">
    <property type="protein sequence ID" value="ETE64586.1"/>
    <property type="molecule type" value="Genomic_DNA"/>
</dbReference>
<dbReference type="Pfam" id="PF00094">
    <property type="entry name" value="VWD"/>
    <property type="match status" value="1"/>
</dbReference>
<accession>V8NRL7</accession>
<evidence type="ECO:0000259" key="1">
    <source>
        <dbReference type="PROSITE" id="PS51233"/>
    </source>
</evidence>
<feature type="non-terminal residue" evidence="2">
    <location>
        <position position="1"/>
    </location>
</feature>
<name>V8NRL7_OPHHA</name>
<organism evidence="2 3">
    <name type="scientific">Ophiophagus hannah</name>
    <name type="common">King cobra</name>
    <name type="synonym">Naja hannah</name>
    <dbReference type="NCBI Taxonomy" id="8665"/>
    <lineage>
        <taxon>Eukaryota</taxon>
        <taxon>Metazoa</taxon>
        <taxon>Chordata</taxon>
        <taxon>Craniata</taxon>
        <taxon>Vertebrata</taxon>
        <taxon>Euteleostomi</taxon>
        <taxon>Lepidosauria</taxon>
        <taxon>Squamata</taxon>
        <taxon>Bifurcata</taxon>
        <taxon>Unidentata</taxon>
        <taxon>Episquamata</taxon>
        <taxon>Toxicofera</taxon>
        <taxon>Serpentes</taxon>
        <taxon>Colubroidea</taxon>
        <taxon>Elapidae</taxon>
        <taxon>Elapinae</taxon>
        <taxon>Ophiophagus</taxon>
    </lineage>
</organism>
<protein>
    <submittedName>
        <fullName evidence="2">IgGFc-binding protein</fullName>
    </submittedName>
</protein>
<dbReference type="OrthoDB" id="5945029at2759"/>
<gene>
    <name evidence="2" type="primary">FCGBP</name>
    <name evidence="2" type="ORF">L345_09646</name>
</gene>
<feature type="domain" description="VWFD" evidence="1">
    <location>
        <begin position="143"/>
        <end position="192"/>
    </location>
</feature>